<comment type="caution">
    <text evidence="2">The sequence shown here is derived from an EMBL/GenBank/DDBJ whole genome shotgun (WGS) entry which is preliminary data.</text>
</comment>
<protein>
    <submittedName>
        <fullName evidence="2">Uncharacterized protein</fullName>
    </submittedName>
</protein>
<proteinExistence type="predicted"/>
<feature type="region of interest" description="Disordered" evidence="1">
    <location>
        <begin position="35"/>
        <end position="98"/>
    </location>
</feature>
<keyword evidence="3" id="KW-1185">Reference proteome</keyword>
<sequence>MEDARTSTSSQRLERTFETLLESPEPYITAIPVVRPESFPTGNSGDIPVSVQPLVYGGQTGGVETSSKSLDRDHELLYSSKEALAPRKDRSPSEGLEIHVSQRKSLKYKGLVEKQKHLFRGSEEIVGPKEAQQPSGSSPSLYKQECASTGAKQGKERPKEQ</sequence>
<feature type="compositionally biased region" description="Polar residues" evidence="1">
    <location>
        <begin position="132"/>
        <end position="151"/>
    </location>
</feature>
<feature type="region of interest" description="Disordered" evidence="1">
    <location>
        <begin position="121"/>
        <end position="161"/>
    </location>
</feature>
<evidence type="ECO:0000256" key="1">
    <source>
        <dbReference type="SAM" id="MobiDB-lite"/>
    </source>
</evidence>
<gene>
    <name evidence="2" type="ORF">O181_013759</name>
</gene>
<reference evidence="2" key="1">
    <citation type="submission" date="2021-03" db="EMBL/GenBank/DDBJ databases">
        <title>Draft genome sequence of rust myrtle Austropuccinia psidii MF-1, a brazilian biotype.</title>
        <authorList>
            <person name="Quecine M.C."/>
            <person name="Pachon D.M.R."/>
            <person name="Bonatelli M.L."/>
            <person name="Correr F.H."/>
            <person name="Franceschini L.M."/>
            <person name="Leite T.F."/>
            <person name="Margarido G.R.A."/>
            <person name="Almeida C.A."/>
            <person name="Ferrarezi J.A."/>
            <person name="Labate C.A."/>
        </authorList>
    </citation>
    <scope>NUCLEOTIDE SEQUENCE</scope>
    <source>
        <strain evidence="2">MF-1</strain>
    </source>
</reference>
<accession>A0A9Q3BX00</accession>
<evidence type="ECO:0000313" key="3">
    <source>
        <dbReference type="Proteomes" id="UP000765509"/>
    </source>
</evidence>
<dbReference type="Proteomes" id="UP000765509">
    <property type="component" value="Unassembled WGS sequence"/>
</dbReference>
<dbReference type="EMBL" id="AVOT02003617">
    <property type="protein sequence ID" value="MBW0474044.1"/>
    <property type="molecule type" value="Genomic_DNA"/>
</dbReference>
<name>A0A9Q3BX00_9BASI</name>
<dbReference type="AlphaFoldDB" id="A0A9Q3BX00"/>
<evidence type="ECO:0000313" key="2">
    <source>
        <dbReference type="EMBL" id="MBW0474044.1"/>
    </source>
</evidence>
<organism evidence="2 3">
    <name type="scientific">Austropuccinia psidii MF-1</name>
    <dbReference type="NCBI Taxonomy" id="1389203"/>
    <lineage>
        <taxon>Eukaryota</taxon>
        <taxon>Fungi</taxon>
        <taxon>Dikarya</taxon>
        <taxon>Basidiomycota</taxon>
        <taxon>Pucciniomycotina</taxon>
        <taxon>Pucciniomycetes</taxon>
        <taxon>Pucciniales</taxon>
        <taxon>Sphaerophragmiaceae</taxon>
        <taxon>Austropuccinia</taxon>
    </lineage>
</organism>